<reference evidence="3 4" key="1">
    <citation type="submission" date="2016-10" db="EMBL/GenBank/DDBJ databases">
        <authorList>
            <person name="de Groot N.N."/>
        </authorList>
    </citation>
    <scope>NUCLEOTIDE SEQUENCE [LARGE SCALE GENOMIC DNA]</scope>
    <source>
        <strain evidence="3 4">U95</strain>
    </source>
</reference>
<evidence type="ECO:0000313" key="3">
    <source>
        <dbReference type="EMBL" id="SCZ54857.1"/>
    </source>
</evidence>
<dbReference type="InterPro" id="IPR000073">
    <property type="entry name" value="AB_hydrolase_1"/>
</dbReference>
<evidence type="ECO:0000259" key="2">
    <source>
        <dbReference type="Pfam" id="PF12697"/>
    </source>
</evidence>
<dbReference type="GO" id="GO:0016787">
    <property type="term" value="F:hydrolase activity"/>
    <property type="evidence" value="ECO:0007669"/>
    <property type="project" value="UniProtKB-KW"/>
</dbReference>
<proteinExistence type="predicted"/>
<dbReference type="InterPro" id="IPR029058">
    <property type="entry name" value="AB_hydrolase_fold"/>
</dbReference>
<gene>
    <name evidence="3" type="ORF">SAMN04488118_102347</name>
</gene>
<keyword evidence="1" id="KW-0378">Hydrolase</keyword>
<sequence length="270" mass="30037">MGLAPHVFHRYLIFMLNMITHGAETDRPPLIIVHGLYGSARNWGVIAKRLSDERQVIAVDLRNHGHSPWKDSHSYPELAADLADVIETLNGPVDVIGHSMGGKAAMMLALLHPEHVGRLLVADIAPVSYTHSQIQFIEAMRKVDLMALSRRSDAETQLAAAGVDPALQSFFTQSLDIPNKRWRLNLDVLADQMSLILSFPEGLTENWTKPALFLSGAQSDYVKAEYRPQIKSLFPAARFAKIPGAGHWLHAEKPREFEAAARAFFNANFD</sequence>
<dbReference type="AlphaFoldDB" id="A0A1G5PZK2"/>
<dbReference type="Proteomes" id="UP000198767">
    <property type="component" value="Unassembled WGS sequence"/>
</dbReference>
<dbReference type="STRING" id="1156985.SAMN04488118_102347"/>
<dbReference type="PANTHER" id="PTHR46118">
    <property type="entry name" value="PROTEIN ABHD11"/>
    <property type="match status" value="1"/>
</dbReference>
<keyword evidence="4" id="KW-1185">Reference proteome</keyword>
<dbReference type="EMBL" id="FMWG01000002">
    <property type="protein sequence ID" value="SCZ54857.1"/>
    <property type="molecule type" value="Genomic_DNA"/>
</dbReference>
<evidence type="ECO:0000313" key="4">
    <source>
        <dbReference type="Proteomes" id="UP000198767"/>
    </source>
</evidence>
<dbReference type="PRINTS" id="PR00111">
    <property type="entry name" value="ABHYDROLASE"/>
</dbReference>
<dbReference type="PRINTS" id="PR00412">
    <property type="entry name" value="EPOXHYDRLASE"/>
</dbReference>
<dbReference type="Pfam" id="PF12697">
    <property type="entry name" value="Abhydrolase_6"/>
    <property type="match status" value="1"/>
</dbReference>
<name>A0A1G5PZK2_9RHOB</name>
<dbReference type="PANTHER" id="PTHR46118:SF4">
    <property type="entry name" value="PROTEIN ABHD11"/>
    <property type="match status" value="1"/>
</dbReference>
<organism evidence="3 4">
    <name type="scientific">Epibacterium ulvae</name>
    <dbReference type="NCBI Taxonomy" id="1156985"/>
    <lineage>
        <taxon>Bacteria</taxon>
        <taxon>Pseudomonadati</taxon>
        <taxon>Pseudomonadota</taxon>
        <taxon>Alphaproteobacteria</taxon>
        <taxon>Rhodobacterales</taxon>
        <taxon>Roseobacteraceae</taxon>
        <taxon>Epibacterium</taxon>
    </lineage>
</organism>
<feature type="domain" description="AB hydrolase-1" evidence="2">
    <location>
        <begin position="30"/>
        <end position="260"/>
    </location>
</feature>
<dbReference type="Gene3D" id="3.40.50.1820">
    <property type="entry name" value="alpha/beta hydrolase"/>
    <property type="match status" value="1"/>
</dbReference>
<accession>A0A1G5PZK2</accession>
<dbReference type="SUPFAM" id="SSF53474">
    <property type="entry name" value="alpha/beta-Hydrolases"/>
    <property type="match status" value="1"/>
</dbReference>
<evidence type="ECO:0000256" key="1">
    <source>
        <dbReference type="ARBA" id="ARBA00022801"/>
    </source>
</evidence>
<protein>
    <submittedName>
        <fullName evidence="3">Pimeloyl-ACP methyl ester carboxylesterase</fullName>
    </submittedName>
</protein>
<dbReference type="InterPro" id="IPR000639">
    <property type="entry name" value="Epox_hydrolase-like"/>
</dbReference>